<organism evidence="1 2">
    <name type="scientific">Aeromonas veronii</name>
    <dbReference type="NCBI Taxonomy" id="654"/>
    <lineage>
        <taxon>Bacteria</taxon>
        <taxon>Pseudomonadati</taxon>
        <taxon>Pseudomonadota</taxon>
        <taxon>Gammaproteobacteria</taxon>
        <taxon>Aeromonadales</taxon>
        <taxon>Aeromonadaceae</taxon>
        <taxon>Aeromonas</taxon>
    </lineage>
</organism>
<proteinExistence type="predicted"/>
<sequence>MDIYINLTTLWIMKYDLRFFLSHLKPVLKSKLLMSMLSDYLHMVLFA</sequence>
<accession>A0A653KX63</accession>
<evidence type="ECO:0000313" key="1">
    <source>
        <dbReference type="EMBL" id="VXA83640.1"/>
    </source>
</evidence>
<dbReference type="Proteomes" id="UP000439123">
    <property type="component" value="Unassembled WGS sequence"/>
</dbReference>
<protein>
    <submittedName>
        <fullName evidence="1">Uncharacterized protein</fullName>
    </submittedName>
</protein>
<name>A0A653KX63_AERVE</name>
<reference evidence="1 2" key="1">
    <citation type="submission" date="2019-10" db="EMBL/GenBank/DDBJ databases">
        <authorList>
            <person name="Karimi E."/>
        </authorList>
    </citation>
    <scope>NUCLEOTIDE SEQUENCE [LARGE SCALE GENOMIC DNA]</scope>
    <source>
        <strain evidence="1">Aeromonas sp. 8C</strain>
    </source>
</reference>
<gene>
    <name evidence="1" type="ORF">AERO8C_150289</name>
</gene>
<dbReference type="AlphaFoldDB" id="A0A653KX63"/>
<evidence type="ECO:0000313" key="2">
    <source>
        <dbReference type="Proteomes" id="UP000439123"/>
    </source>
</evidence>
<dbReference type="EMBL" id="CABWLC010000007">
    <property type="protein sequence ID" value="VXA83640.1"/>
    <property type="molecule type" value="Genomic_DNA"/>
</dbReference>